<evidence type="ECO:0000313" key="4">
    <source>
        <dbReference type="EMBL" id="CAF0980739.1"/>
    </source>
</evidence>
<evidence type="ECO:0000313" key="6">
    <source>
        <dbReference type="Proteomes" id="UP000663870"/>
    </source>
</evidence>
<dbReference type="EMBL" id="CAJNOL010000279">
    <property type="protein sequence ID" value="CAF0980739.1"/>
    <property type="molecule type" value="Genomic_DNA"/>
</dbReference>
<name>A0A814C0N6_9BILA</name>
<feature type="region of interest" description="Disordered" evidence="2">
    <location>
        <begin position="515"/>
        <end position="541"/>
    </location>
</feature>
<evidence type="ECO:0000313" key="3">
    <source>
        <dbReference type="EMBL" id="CAF0935183.1"/>
    </source>
</evidence>
<reference evidence="3" key="1">
    <citation type="submission" date="2021-02" db="EMBL/GenBank/DDBJ databases">
        <authorList>
            <person name="Nowell W R."/>
        </authorList>
    </citation>
    <scope>NUCLEOTIDE SEQUENCE</scope>
</reference>
<feature type="coiled-coil region" evidence="1">
    <location>
        <begin position="201"/>
        <end position="250"/>
    </location>
</feature>
<feature type="coiled-coil region" evidence="1">
    <location>
        <begin position="147"/>
        <end position="174"/>
    </location>
</feature>
<keyword evidence="6" id="KW-1185">Reference proteome</keyword>
<organism evidence="3 5">
    <name type="scientific">Rotaria sordida</name>
    <dbReference type="NCBI Taxonomy" id="392033"/>
    <lineage>
        <taxon>Eukaryota</taxon>
        <taxon>Metazoa</taxon>
        <taxon>Spiralia</taxon>
        <taxon>Gnathifera</taxon>
        <taxon>Rotifera</taxon>
        <taxon>Eurotatoria</taxon>
        <taxon>Bdelloidea</taxon>
        <taxon>Philodinida</taxon>
        <taxon>Philodinidae</taxon>
        <taxon>Rotaria</taxon>
    </lineage>
</organism>
<evidence type="ECO:0000256" key="2">
    <source>
        <dbReference type="SAM" id="MobiDB-lite"/>
    </source>
</evidence>
<feature type="region of interest" description="Disordered" evidence="2">
    <location>
        <begin position="353"/>
        <end position="384"/>
    </location>
</feature>
<sequence length="541" mass="63685">MNDRCSCHHQQQHERQTFEDRCRVSENELKQKTDMSDKLRNEIVLPNRQNDLSRSTCISTEQSLKFVRNTSQRSNSSLLIKNREIAKLKALIFGKDNELIALKLANKNALTQMEEQMERERKVWNEHKELLLVGERTKFEEEKFRSFKDLQDQLKLEQERCQRLEQKLYDAQMASSEAQLMLKDSGRERINAVYGTKEQCRKEFQDEITRLRNQFQSEKNAELARLQERIRQLEDALDHASTENADVTLRQHELFLNLETYEKTCVRSINDCIKKLLMAMDSPSHVYAKIPHMTSLTYDRESIIKRLPTRHVLQSLQDTVDDIKNYIVEQKVQIEARTKFSSKSKVLTDRTTDYSNRTYDNDSNSNRNCYQQSKRNSFSQDQKENDHCFHDIDRLPQPYDNDHHRLQNNCNSFHLSSEQNDTINNLVQKLEDHIASELNRLTKQRLILNGSSSHDSTSFHLGSPTKIKFESDSVNNNSETRQGTLIRHLQDRIGDLRDDSMRLHDHQQLKSFLTTNNKSTYHEDGNHQSFSPKRLYNCPTT</sequence>
<dbReference type="EMBL" id="CAJNOH010000188">
    <property type="protein sequence ID" value="CAF0935183.1"/>
    <property type="molecule type" value="Genomic_DNA"/>
</dbReference>
<evidence type="ECO:0000313" key="5">
    <source>
        <dbReference type="Proteomes" id="UP000663854"/>
    </source>
</evidence>
<evidence type="ECO:0000256" key="1">
    <source>
        <dbReference type="SAM" id="Coils"/>
    </source>
</evidence>
<gene>
    <name evidence="4" type="ORF">JXQ802_LOCUS13163</name>
    <name evidence="3" type="ORF">PYM288_LOCUS11276</name>
</gene>
<dbReference type="Proteomes" id="UP000663854">
    <property type="component" value="Unassembled WGS sequence"/>
</dbReference>
<dbReference type="Proteomes" id="UP000663870">
    <property type="component" value="Unassembled WGS sequence"/>
</dbReference>
<comment type="caution">
    <text evidence="3">The sequence shown here is derived from an EMBL/GenBank/DDBJ whole genome shotgun (WGS) entry which is preliminary data.</text>
</comment>
<keyword evidence="1" id="KW-0175">Coiled coil</keyword>
<dbReference type="AlphaFoldDB" id="A0A814C0N6"/>
<proteinExistence type="predicted"/>
<feature type="compositionally biased region" description="Polar residues" evidence="2">
    <location>
        <begin position="353"/>
        <end position="380"/>
    </location>
</feature>
<protein>
    <submittedName>
        <fullName evidence="3">Uncharacterized protein</fullName>
    </submittedName>
</protein>
<accession>A0A814C0N6</accession>